<gene>
    <name evidence="1" type="ORF">BH720_15290</name>
</gene>
<reference evidence="1" key="1">
    <citation type="submission" date="2016-09" db="EMBL/GenBank/DDBJ databases">
        <title>Draft genome of thermotolerant cyanobacterium Desertifilum sp. strain IPPAS B-1220.</title>
        <authorList>
            <person name="Sinetova M.A."/>
            <person name="Bolakhan K."/>
            <person name="Zayadan B.K."/>
            <person name="Mironov K.S."/>
            <person name="Ustinova V."/>
            <person name="Kupriyanova E.V."/>
            <person name="Sidorov R.A."/>
            <person name="Skrypnik A.N."/>
            <person name="Gogoleva N.E."/>
            <person name="Gogolev Y.V."/>
            <person name="Los D.A."/>
        </authorList>
    </citation>
    <scope>NUCLEOTIDE SEQUENCE [LARGE SCALE GENOMIC DNA]</scope>
    <source>
        <strain evidence="1">IPPAS B-1220</strain>
    </source>
</reference>
<dbReference type="EMBL" id="MJGC01000067">
    <property type="protein sequence ID" value="OEJ74336.1"/>
    <property type="molecule type" value="Genomic_DNA"/>
</dbReference>
<dbReference type="STRING" id="1781255.BH720_15290"/>
<dbReference type="PANTHER" id="PTHR35690:SF1">
    <property type="entry name" value="OS01G0363500 PROTEIN"/>
    <property type="match status" value="1"/>
</dbReference>
<dbReference type="AlphaFoldDB" id="A0A1E5QI15"/>
<evidence type="ECO:0000313" key="1">
    <source>
        <dbReference type="EMBL" id="OEJ74336.1"/>
    </source>
</evidence>
<name>A0A1E5QI15_9CYAN</name>
<protein>
    <recommendedName>
        <fullName evidence="2">Plastid lipid-associated protein/fibrillin conserved domain-containing protein</fullName>
    </recommendedName>
</protein>
<dbReference type="PANTHER" id="PTHR35690">
    <property type="entry name" value="OS01G0363500 PROTEIN"/>
    <property type="match status" value="1"/>
</dbReference>
<evidence type="ECO:0008006" key="2">
    <source>
        <dbReference type="Google" id="ProtNLM"/>
    </source>
</evidence>
<organism evidence="1">
    <name type="scientific">Desertifilum tharense IPPAS B-1220</name>
    <dbReference type="NCBI Taxonomy" id="1781255"/>
    <lineage>
        <taxon>Bacteria</taxon>
        <taxon>Bacillati</taxon>
        <taxon>Cyanobacteriota</taxon>
        <taxon>Cyanophyceae</taxon>
        <taxon>Desertifilales</taxon>
        <taxon>Desertifilaceae</taxon>
        <taxon>Desertifilum</taxon>
    </lineage>
</organism>
<dbReference type="RefSeq" id="WP_069968083.1">
    <property type="nucleotide sequence ID" value="NZ_CM124774.1"/>
</dbReference>
<accession>A0A1E5QI15</accession>
<dbReference type="OrthoDB" id="463191at2"/>
<sequence length="206" mass="22611">MTHQLSSPPETDFLSTLETAVTPGTSRPAAKAVVYALLQAEKAAKQQHLSYPANSLLGDWRLYFTTSGAANLKQGIAVGKGGFYVPKWVGAQISFHPVAETQPHELEIANQVKVGLGLLRLVGQARYLEQKNLLAFDFTQIQVKILGKILYQGQFSSRRNSTQPFAERSISQLPFFTFFWITENSIAARGRGGGLAIWVRASESAN</sequence>
<comment type="caution">
    <text evidence="1">The sequence shown here is derived from an EMBL/GenBank/DDBJ whole genome shotgun (WGS) entry which is preliminary data.</text>
</comment>
<proteinExistence type="predicted"/>